<accession>A0A9P1GT10</accession>
<evidence type="ECO:0000256" key="1">
    <source>
        <dbReference type="SAM" id="Coils"/>
    </source>
</evidence>
<feature type="compositionally biased region" description="Basic and acidic residues" evidence="2">
    <location>
        <begin position="46"/>
        <end position="60"/>
    </location>
</feature>
<evidence type="ECO:0000313" key="4">
    <source>
        <dbReference type="EMBL" id="CAL4807775.1"/>
    </source>
</evidence>
<dbReference type="EMBL" id="CAMXCT010006811">
    <property type="protein sequence ID" value="CAI4020463.1"/>
    <property type="molecule type" value="Genomic_DNA"/>
</dbReference>
<feature type="compositionally biased region" description="Pro residues" evidence="2">
    <location>
        <begin position="315"/>
        <end position="334"/>
    </location>
</feature>
<dbReference type="EMBL" id="CAMXCT030006811">
    <property type="protein sequence ID" value="CAL4807775.1"/>
    <property type="molecule type" value="Genomic_DNA"/>
</dbReference>
<feature type="region of interest" description="Disordered" evidence="2">
    <location>
        <begin position="171"/>
        <end position="210"/>
    </location>
</feature>
<feature type="region of interest" description="Disordered" evidence="2">
    <location>
        <begin position="1"/>
        <end position="109"/>
    </location>
</feature>
<feature type="compositionally biased region" description="Low complexity" evidence="2">
    <location>
        <begin position="363"/>
        <end position="431"/>
    </location>
</feature>
<evidence type="ECO:0000256" key="2">
    <source>
        <dbReference type="SAM" id="MobiDB-lite"/>
    </source>
</evidence>
<feature type="region of interest" description="Disordered" evidence="2">
    <location>
        <begin position="309"/>
        <end position="432"/>
    </location>
</feature>
<feature type="compositionally biased region" description="Basic and acidic residues" evidence="2">
    <location>
        <begin position="73"/>
        <end position="82"/>
    </location>
</feature>
<reference evidence="4 5" key="2">
    <citation type="submission" date="2024-05" db="EMBL/GenBank/DDBJ databases">
        <authorList>
            <person name="Chen Y."/>
            <person name="Shah S."/>
            <person name="Dougan E. K."/>
            <person name="Thang M."/>
            <person name="Chan C."/>
        </authorList>
    </citation>
    <scope>NUCLEOTIDE SEQUENCE [LARGE SCALE GENOMIC DNA]</scope>
</reference>
<protein>
    <submittedName>
        <fullName evidence="4">DUF4116 domain-containing protein</fullName>
    </submittedName>
</protein>
<feature type="coiled-coil region" evidence="1">
    <location>
        <begin position="210"/>
        <end position="237"/>
    </location>
</feature>
<keyword evidence="5" id="KW-1185">Reference proteome</keyword>
<dbReference type="EMBL" id="CAMXCT020006811">
    <property type="protein sequence ID" value="CAL1173838.1"/>
    <property type="molecule type" value="Genomic_DNA"/>
</dbReference>
<comment type="caution">
    <text evidence="3">The sequence shown here is derived from an EMBL/GenBank/DDBJ whole genome shotgun (WGS) entry which is preliminary data.</text>
</comment>
<dbReference type="Proteomes" id="UP001152797">
    <property type="component" value="Unassembled WGS sequence"/>
</dbReference>
<name>A0A9P1GT10_9DINO</name>
<dbReference type="OrthoDB" id="444799at2759"/>
<organism evidence="3">
    <name type="scientific">Cladocopium goreaui</name>
    <dbReference type="NCBI Taxonomy" id="2562237"/>
    <lineage>
        <taxon>Eukaryota</taxon>
        <taxon>Sar</taxon>
        <taxon>Alveolata</taxon>
        <taxon>Dinophyceae</taxon>
        <taxon>Suessiales</taxon>
        <taxon>Symbiodiniaceae</taxon>
        <taxon>Cladocopium</taxon>
    </lineage>
</organism>
<dbReference type="AlphaFoldDB" id="A0A9P1GT10"/>
<gene>
    <name evidence="3" type="ORF">C1SCF055_LOCUS44878</name>
</gene>
<proteinExistence type="predicted"/>
<evidence type="ECO:0000313" key="5">
    <source>
        <dbReference type="Proteomes" id="UP001152797"/>
    </source>
</evidence>
<reference evidence="3" key="1">
    <citation type="submission" date="2022-10" db="EMBL/GenBank/DDBJ databases">
        <authorList>
            <person name="Chen Y."/>
            <person name="Dougan E. K."/>
            <person name="Chan C."/>
            <person name="Rhodes N."/>
            <person name="Thang M."/>
        </authorList>
    </citation>
    <scope>NUCLEOTIDE SEQUENCE</scope>
</reference>
<sequence>MASSSKDSSSHERRSSSHSASQQKLPWNPVLKTDRPKYGYAAREPPAPKKESPRAPEKRPAVPRFRHPPPAPRSEEEFERRPAVPRFRHPPERETKEDHPLIRGLERRKHAGAVAVPGLESLESAAQGGQENRSELRPVKCRYCAQLLVVATQQQHERTCFERMLTDFLPGDEELPSARSQRPVRRSRSNSADRVVAAVPGGAEPSWAPSEQLRSRAQRHQQQVHAATKEAMVAEEDEDNGIMLTVDALEVDFKSFAKELSSLALPSAALALMGQLQGSPQQTALDQLIDLQRRHSVLGSILRLAEEHRTSKAPPFGPHPLAPHTPTGWPPPPVQSLSSSAETPRKSRVPSTLPPLDLELPPSRQLSRSSSRSDASLRSASVASLSDRFPGRPQGGRQRSGSVKSARSAVGSGRASRASRASCGRVSRAASEVTLRASPGPAAVGFREMSVEEMKAEIEAERQQYIAERLSAAAR</sequence>
<evidence type="ECO:0000313" key="3">
    <source>
        <dbReference type="EMBL" id="CAI4020463.1"/>
    </source>
</evidence>
<keyword evidence="1" id="KW-0175">Coiled coil</keyword>
<feature type="compositionally biased region" description="Basic and acidic residues" evidence="2">
    <location>
        <begin position="89"/>
        <end position="105"/>
    </location>
</feature>